<feature type="domain" description="BTB" evidence="1">
    <location>
        <begin position="171"/>
        <end position="238"/>
    </location>
</feature>
<evidence type="ECO:0000259" key="1">
    <source>
        <dbReference type="PROSITE" id="PS50097"/>
    </source>
</evidence>
<dbReference type="PANTHER" id="PTHR22744:SF14">
    <property type="entry name" value="BTB DOMAIN-CONTAINING PROTEIN-RELATED"/>
    <property type="match status" value="1"/>
</dbReference>
<keyword evidence="2" id="KW-1185">Reference proteome</keyword>
<dbReference type="AlphaFoldDB" id="A0A1I8ARM2"/>
<dbReference type="PROSITE" id="PS50097">
    <property type="entry name" value="BTB"/>
    <property type="match status" value="1"/>
</dbReference>
<evidence type="ECO:0000313" key="3">
    <source>
        <dbReference type="WBParaSite" id="L893_g8508.t1"/>
    </source>
</evidence>
<dbReference type="SMART" id="SM00225">
    <property type="entry name" value="BTB"/>
    <property type="match status" value="1"/>
</dbReference>
<dbReference type="Proteomes" id="UP000095287">
    <property type="component" value="Unplaced"/>
</dbReference>
<protein>
    <submittedName>
        <fullName evidence="3">BTB domain-containing protein</fullName>
    </submittedName>
</protein>
<dbReference type="Pfam" id="PF00651">
    <property type="entry name" value="BTB"/>
    <property type="match status" value="1"/>
</dbReference>
<dbReference type="SUPFAM" id="SSF54695">
    <property type="entry name" value="POZ domain"/>
    <property type="match status" value="1"/>
</dbReference>
<dbReference type="CDD" id="cd18186">
    <property type="entry name" value="BTB_POZ_ZBTB_KLHL-like"/>
    <property type="match status" value="1"/>
</dbReference>
<name>A0A1I8ARM2_9BILA</name>
<dbReference type="Gene3D" id="3.30.710.10">
    <property type="entry name" value="Potassium Channel Kv1.1, Chain A"/>
    <property type="match status" value="1"/>
</dbReference>
<dbReference type="PANTHER" id="PTHR22744">
    <property type="entry name" value="HELIX LOOP HELIX PROTEIN 21-RELATED"/>
    <property type="match status" value="1"/>
</dbReference>
<proteinExistence type="predicted"/>
<accession>A0A1I8ARM2</accession>
<dbReference type="WBParaSite" id="L893_g8508.t1">
    <property type="protein sequence ID" value="L893_g8508.t1"/>
    <property type="gene ID" value="L893_g8508"/>
</dbReference>
<sequence length="337" mass="38222">MDVLLSGTEGGGGGYFKESYEDWSLDRATGSRMTSTTGTIKGTIEMTPGARRRDATCEVDIGGAKWALIYYIYDRSTVFVISCTVEDRNKVLWNCEARGQLTVRSSDEQKSTLWTGSFTCLQRRDGYAASDSLEFFISAREITFEAKIEVTKMTKIHLSSPTNQLIDCLDDAACLRVEGEKLWVSKKVLSMHSPFFKAMFTSNFMEKATGAYVLRDVRAATLKAFLCVVYNLDVPMNAARFEGLLRLGDMYQCDTVLRFCRELLRNPKTEYVSLKTKIMFCDRHDYTHLLASIIREAPLDDLKEFVKNGNNGHLNPFAHQLIEERLVRSDVTIIYLD</sequence>
<dbReference type="InterPro" id="IPR000210">
    <property type="entry name" value="BTB/POZ_dom"/>
</dbReference>
<evidence type="ECO:0000313" key="2">
    <source>
        <dbReference type="Proteomes" id="UP000095287"/>
    </source>
</evidence>
<organism evidence="2 3">
    <name type="scientific">Steinernema glaseri</name>
    <dbReference type="NCBI Taxonomy" id="37863"/>
    <lineage>
        <taxon>Eukaryota</taxon>
        <taxon>Metazoa</taxon>
        <taxon>Ecdysozoa</taxon>
        <taxon>Nematoda</taxon>
        <taxon>Chromadorea</taxon>
        <taxon>Rhabditida</taxon>
        <taxon>Tylenchina</taxon>
        <taxon>Panagrolaimomorpha</taxon>
        <taxon>Strongyloidoidea</taxon>
        <taxon>Steinernematidae</taxon>
        <taxon>Steinernema</taxon>
    </lineage>
</organism>
<reference evidence="3" key="1">
    <citation type="submission" date="2016-11" db="UniProtKB">
        <authorList>
            <consortium name="WormBaseParasite"/>
        </authorList>
    </citation>
    <scope>IDENTIFICATION</scope>
</reference>
<dbReference type="InterPro" id="IPR011333">
    <property type="entry name" value="SKP1/BTB/POZ_sf"/>
</dbReference>